<protein>
    <submittedName>
        <fullName evidence="2">Uncharacterized protein</fullName>
    </submittedName>
</protein>
<keyword evidence="3" id="KW-1185">Reference proteome</keyword>
<keyword evidence="1" id="KW-1133">Transmembrane helix</keyword>
<dbReference type="EMBL" id="JABMCI010000048">
    <property type="protein sequence ID" value="NUU16464.1"/>
    <property type="molecule type" value="Genomic_DNA"/>
</dbReference>
<dbReference type="Proteomes" id="UP000565724">
    <property type="component" value="Unassembled WGS sequence"/>
</dbReference>
<gene>
    <name evidence="2" type="ORF">HP550_04275</name>
</gene>
<proteinExistence type="predicted"/>
<organism evidence="2 3">
    <name type="scientific">Cellulomonas humilata</name>
    <dbReference type="NCBI Taxonomy" id="144055"/>
    <lineage>
        <taxon>Bacteria</taxon>
        <taxon>Bacillati</taxon>
        <taxon>Actinomycetota</taxon>
        <taxon>Actinomycetes</taxon>
        <taxon>Micrococcales</taxon>
        <taxon>Cellulomonadaceae</taxon>
        <taxon>Cellulomonas</taxon>
    </lineage>
</organism>
<evidence type="ECO:0000313" key="2">
    <source>
        <dbReference type="EMBL" id="NUU16464.1"/>
    </source>
</evidence>
<evidence type="ECO:0000313" key="3">
    <source>
        <dbReference type="Proteomes" id="UP000565724"/>
    </source>
</evidence>
<dbReference type="RefSeq" id="WP_175346352.1">
    <property type="nucleotide sequence ID" value="NZ_JABMCI010000048.1"/>
</dbReference>
<sequence>MAVRGAAASRRRLRRKVALVGFVVGLVLGAVLALLGGGGAGDAVVTGILVGAIVAVVGYGVVALLPTSSHGPPGQH</sequence>
<comment type="caution">
    <text evidence="2">The sequence shown here is derived from an EMBL/GenBank/DDBJ whole genome shotgun (WGS) entry which is preliminary data.</text>
</comment>
<accession>A0A7Y6DX12</accession>
<evidence type="ECO:0000256" key="1">
    <source>
        <dbReference type="SAM" id="Phobius"/>
    </source>
</evidence>
<dbReference type="AlphaFoldDB" id="A0A7Y6DX12"/>
<feature type="transmembrane region" description="Helical" evidence="1">
    <location>
        <begin position="43"/>
        <end position="65"/>
    </location>
</feature>
<reference evidence="2 3" key="1">
    <citation type="submission" date="2020-05" db="EMBL/GenBank/DDBJ databases">
        <title>Genome Sequencing of Type Strains.</title>
        <authorList>
            <person name="Lemaire J.F."/>
            <person name="Inderbitzin P."/>
            <person name="Gregorio O.A."/>
            <person name="Collins S.B."/>
            <person name="Wespe N."/>
            <person name="Knight-Connoni V."/>
        </authorList>
    </citation>
    <scope>NUCLEOTIDE SEQUENCE [LARGE SCALE GENOMIC DNA]</scope>
    <source>
        <strain evidence="2 3">ATCC 25174</strain>
    </source>
</reference>
<name>A0A7Y6DX12_9CELL</name>
<keyword evidence="1" id="KW-0812">Transmembrane</keyword>
<keyword evidence="1" id="KW-0472">Membrane</keyword>